<dbReference type="InterPro" id="IPR052173">
    <property type="entry name" value="Beta-lactam_resp_regulator"/>
</dbReference>
<feature type="transmembrane region" description="Helical" evidence="1">
    <location>
        <begin position="34"/>
        <end position="55"/>
    </location>
</feature>
<feature type="domain" description="TonB C-terminal" evidence="2">
    <location>
        <begin position="372"/>
        <end position="432"/>
    </location>
</feature>
<feature type="transmembrane region" description="Helical" evidence="1">
    <location>
        <begin position="275"/>
        <end position="293"/>
    </location>
</feature>
<dbReference type="InterPro" id="IPR037682">
    <property type="entry name" value="TonB_C"/>
</dbReference>
<evidence type="ECO:0000259" key="2">
    <source>
        <dbReference type="Pfam" id="PF03544"/>
    </source>
</evidence>
<evidence type="ECO:0000313" key="4">
    <source>
        <dbReference type="EMBL" id="MFD0932409.1"/>
    </source>
</evidence>
<comment type="caution">
    <text evidence="4">The sequence shown here is derived from an EMBL/GenBank/DDBJ whole genome shotgun (WGS) entry which is preliminary data.</text>
</comment>
<name>A0ABW3GP63_9FLAO</name>
<feature type="transmembrane region" description="Helical" evidence="1">
    <location>
        <begin position="104"/>
        <end position="122"/>
    </location>
</feature>
<dbReference type="Pfam" id="PF05569">
    <property type="entry name" value="Peptidase_M56"/>
    <property type="match status" value="1"/>
</dbReference>
<dbReference type="Gene3D" id="3.30.1150.10">
    <property type="match status" value="2"/>
</dbReference>
<dbReference type="Pfam" id="PF03544">
    <property type="entry name" value="TonB_C"/>
    <property type="match status" value="2"/>
</dbReference>
<protein>
    <submittedName>
        <fullName evidence="4">Energy transducer TonB</fullName>
    </submittedName>
</protein>
<dbReference type="RefSeq" id="WP_379657732.1">
    <property type="nucleotide sequence ID" value="NZ_JBHTIV010000007.1"/>
</dbReference>
<organism evidence="4 5">
    <name type="scientific">Psychroflexus salinarum</name>
    <dbReference type="NCBI Taxonomy" id="546024"/>
    <lineage>
        <taxon>Bacteria</taxon>
        <taxon>Pseudomonadati</taxon>
        <taxon>Bacteroidota</taxon>
        <taxon>Flavobacteriia</taxon>
        <taxon>Flavobacteriales</taxon>
        <taxon>Flavobacteriaceae</taxon>
        <taxon>Psychroflexus</taxon>
    </lineage>
</organism>
<evidence type="ECO:0000256" key="1">
    <source>
        <dbReference type="SAM" id="Phobius"/>
    </source>
</evidence>
<dbReference type="SUPFAM" id="SSF74653">
    <property type="entry name" value="TolA/TonB C-terminal domain"/>
    <property type="match status" value="2"/>
</dbReference>
<dbReference type="PANTHER" id="PTHR34978:SF3">
    <property type="entry name" value="SLR0241 PROTEIN"/>
    <property type="match status" value="1"/>
</dbReference>
<keyword evidence="1" id="KW-0812">Transmembrane</keyword>
<feature type="domain" description="Peptidase M56" evidence="3">
    <location>
        <begin position="155"/>
        <end position="265"/>
    </location>
</feature>
<accession>A0ABW3GP63</accession>
<dbReference type="CDD" id="cd07341">
    <property type="entry name" value="M56_BlaR1_MecR1_like"/>
    <property type="match status" value="1"/>
</dbReference>
<sequence>MWWYLLDVILFQTCFLGLYLLFKKETFYAQNRVYLLVTAVLSFLIPLLDLSFLAFSFGSEETSSPAVAQLQSYFMIGEEVNLNASGANAEAQTSTWSLDATLKLIYLIGISFFAIKFSIGYWKLKQMTKKASFERYIHTVKYYKLEASENAFTFWNSIFVGDNIPETQREKVMAHELEHARSKHAMDLFFTEFLRMLCWISPAHHWLKRELVLVHELQADAVAAKDLNKRDYAQSLLNQAFGTTNFEFSHSFFNHSQLKQRLMMLQKKNSHPQNLLKYLLILPLLGLMLTYTACEVQNYQDRTEVTEVEKTGGEIGDVPFSVIENVPVFPGCEGLESNEERKECMSEKISQFVNENFDVNLAEDLGLTGVNRVYVQFKIDETGKITNVAARAPHPDLQAEGERVISKLPEMQPGKQKGKKVGVLYSLPVTFQIGENNTNKNMEKSPLTEIKENKVSYSGDVPFAVVENVPVFPGCEGLASNKERKECMSKNISQFVNQNFNTSLTKGLGLTGTIRVYAQFKIDKTGEVVNVRTRAPHPKLDDEAKRVVSLLPKTQPGKHEGEKVGVLYAIPITFNVYE</sequence>
<keyword evidence="5" id="KW-1185">Reference proteome</keyword>
<feature type="transmembrane region" description="Helical" evidence="1">
    <location>
        <begin position="6"/>
        <end position="22"/>
    </location>
</feature>
<proteinExistence type="predicted"/>
<gene>
    <name evidence="4" type="ORF">ACFQ0R_07335</name>
</gene>
<dbReference type="EMBL" id="JBHTIV010000007">
    <property type="protein sequence ID" value="MFD0932409.1"/>
    <property type="molecule type" value="Genomic_DNA"/>
</dbReference>
<dbReference type="InterPro" id="IPR008756">
    <property type="entry name" value="Peptidase_M56"/>
</dbReference>
<reference evidence="5" key="1">
    <citation type="journal article" date="2019" name="Int. J. Syst. Evol. Microbiol.">
        <title>The Global Catalogue of Microorganisms (GCM) 10K type strain sequencing project: providing services to taxonomists for standard genome sequencing and annotation.</title>
        <authorList>
            <consortium name="The Broad Institute Genomics Platform"/>
            <consortium name="The Broad Institute Genome Sequencing Center for Infectious Disease"/>
            <person name="Wu L."/>
            <person name="Ma J."/>
        </authorList>
    </citation>
    <scope>NUCLEOTIDE SEQUENCE [LARGE SCALE GENOMIC DNA]</scope>
    <source>
        <strain evidence="5">CCUG 56752</strain>
    </source>
</reference>
<keyword evidence="1" id="KW-0472">Membrane</keyword>
<dbReference type="Proteomes" id="UP001597049">
    <property type="component" value="Unassembled WGS sequence"/>
</dbReference>
<feature type="domain" description="TonB C-terminal" evidence="2">
    <location>
        <begin position="509"/>
        <end position="575"/>
    </location>
</feature>
<evidence type="ECO:0000313" key="5">
    <source>
        <dbReference type="Proteomes" id="UP001597049"/>
    </source>
</evidence>
<keyword evidence="1" id="KW-1133">Transmembrane helix</keyword>
<dbReference type="PANTHER" id="PTHR34978">
    <property type="entry name" value="POSSIBLE SENSOR-TRANSDUCER PROTEIN BLAR"/>
    <property type="match status" value="1"/>
</dbReference>
<evidence type="ECO:0000259" key="3">
    <source>
        <dbReference type="Pfam" id="PF05569"/>
    </source>
</evidence>